<organism evidence="6 7">
    <name type="scientific">Durio zibethinus</name>
    <name type="common">Durian</name>
    <dbReference type="NCBI Taxonomy" id="66656"/>
    <lineage>
        <taxon>Eukaryota</taxon>
        <taxon>Viridiplantae</taxon>
        <taxon>Streptophyta</taxon>
        <taxon>Embryophyta</taxon>
        <taxon>Tracheophyta</taxon>
        <taxon>Spermatophyta</taxon>
        <taxon>Magnoliopsida</taxon>
        <taxon>eudicotyledons</taxon>
        <taxon>Gunneridae</taxon>
        <taxon>Pentapetalae</taxon>
        <taxon>rosids</taxon>
        <taxon>malvids</taxon>
        <taxon>Malvales</taxon>
        <taxon>Malvaceae</taxon>
        <taxon>Helicteroideae</taxon>
        <taxon>Durio</taxon>
    </lineage>
</organism>
<dbReference type="Proteomes" id="UP000515121">
    <property type="component" value="Unplaced"/>
</dbReference>
<comment type="subcellular location">
    <subcellularLocation>
        <location evidence="1">Vacuole</location>
    </subcellularLocation>
</comment>
<dbReference type="RefSeq" id="XP_022738288.1">
    <property type="nucleotide sequence ID" value="XM_022882553.1"/>
</dbReference>
<sequence>MALRICFRWMYSRFFYLKMASSIMRIKTIAATIFSTFICLLCFPSTVLSEISLGKIQLPPNATGPEALAFELGNGVFYTGIADGRILKYQGRSTGFVDFGFTAPKRSKLECDGTDTANPNPACGRPLGMALHHATQKLYVCDAFFGFGVLGPQGGLATQLSTSADGEPYRFCNAVDVHQLTGNVYFTDASAVYGIRQIAEAARVKDSTGRLLKYDPKTKKVTVLFRNLSGAAGVAVDEEEEFALVSEFFMNRTRKIWLQGPKANKSDIINSQPMPDNIKRTTLRYNFWLAAAMVKQRTQAIVPIGQRINAFGNGTVLQTVNLERWYGNKSVSEVQEYGGHLYVVSRLVDFVLVIPSFVV</sequence>
<dbReference type="GO" id="GO:0005773">
    <property type="term" value="C:vacuole"/>
    <property type="evidence" value="ECO:0007669"/>
    <property type="project" value="UniProtKB-SubCell"/>
</dbReference>
<evidence type="ECO:0000256" key="2">
    <source>
        <dbReference type="ARBA" id="ARBA00009191"/>
    </source>
</evidence>
<feature type="domain" description="Strictosidine synthase conserved region" evidence="5">
    <location>
        <begin position="173"/>
        <end position="260"/>
    </location>
</feature>
<reference evidence="7" key="1">
    <citation type="submission" date="2025-08" db="UniProtKB">
        <authorList>
            <consortium name="RefSeq"/>
        </authorList>
    </citation>
    <scope>IDENTIFICATION</scope>
    <source>
        <tissue evidence="7">Fruit stalk</tissue>
    </source>
</reference>
<protein>
    <submittedName>
        <fullName evidence="7">Protein STRICTOSIDINE SYNTHASE-LIKE 12-like isoform X2</fullName>
    </submittedName>
</protein>
<dbReference type="Pfam" id="PF03088">
    <property type="entry name" value="Str_synth"/>
    <property type="match status" value="1"/>
</dbReference>
<dbReference type="AlphaFoldDB" id="A0A6P5YCT8"/>
<name>A0A6P5YCT8_DURZI</name>
<dbReference type="InterPro" id="IPR018119">
    <property type="entry name" value="Strictosidine_synth_cons-reg"/>
</dbReference>
<comment type="similarity">
    <text evidence="2">Belongs to the strictosidine synthase family.</text>
</comment>
<evidence type="ECO:0000259" key="5">
    <source>
        <dbReference type="Pfam" id="PF03088"/>
    </source>
</evidence>
<dbReference type="GO" id="GO:0012505">
    <property type="term" value="C:endomembrane system"/>
    <property type="evidence" value="ECO:0007669"/>
    <property type="project" value="TreeGrafter"/>
</dbReference>
<dbReference type="GeneID" id="111291015"/>
<evidence type="ECO:0000256" key="4">
    <source>
        <dbReference type="ARBA" id="ARBA00023180"/>
    </source>
</evidence>
<accession>A0A6P5YCT8</accession>
<proteinExistence type="inferred from homology"/>
<dbReference type="Pfam" id="PF20067">
    <property type="entry name" value="SSL_N"/>
    <property type="match status" value="1"/>
</dbReference>
<dbReference type="InterPro" id="IPR011042">
    <property type="entry name" value="6-blade_b-propeller_TolB-like"/>
</dbReference>
<evidence type="ECO:0000256" key="1">
    <source>
        <dbReference type="ARBA" id="ARBA00004116"/>
    </source>
</evidence>
<keyword evidence="6" id="KW-1185">Reference proteome</keyword>
<evidence type="ECO:0000313" key="6">
    <source>
        <dbReference type="Proteomes" id="UP000515121"/>
    </source>
</evidence>
<dbReference type="Gene3D" id="2.120.10.30">
    <property type="entry name" value="TolB, C-terminal domain"/>
    <property type="match status" value="1"/>
</dbReference>
<keyword evidence="4" id="KW-0325">Glycoprotein</keyword>
<dbReference type="GO" id="GO:0016787">
    <property type="term" value="F:hydrolase activity"/>
    <property type="evidence" value="ECO:0007669"/>
    <property type="project" value="TreeGrafter"/>
</dbReference>
<dbReference type="SUPFAM" id="SSF63829">
    <property type="entry name" value="Calcium-dependent phosphotriesterase"/>
    <property type="match status" value="1"/>
</dbReference>
<dbReference type="PANTHER" id="PTHR10426:SF136">
    <property type="entry name" value="PROTEIN STRICTOSIDINE SYNTHASE-LIKE 9-LIKE"/>
    <property type="match status" value="1"/>
</dbReference>
<gene>
    <name evidence="7" type="primary">LOC111291015</name>
</gene>
<keyword evidence="3" id="KW-0926">Vacuole</keyword>
<evidence type="ECO:0000256" key="3">
    <source>
        <dbReference type="ARBA" id="ARBA00022554"/>
    </source>
</evidence>
<dbReference type="PANTHER" id="PTHR10426">
    <property type="entry name" value="STRICTOSIDINE SYNTHASE-RELATED"/>
    <property type="match status" value="1"/>
</dbReference>
<evidence type="ECO:0000313" key="7">
    <source>
        <dbReference type="RefSeq" id="XP_022738288.1"/>
    </source>
</evidence>